<feature type="compositionally biased region" description="Pro residues" evidence="5">
    <location>
        <begin position="97"/>
        <end position="108"/>
    </location>
</feature>
<evidence type="ECO:0000256" key="1">
    <source>
        <dbReference type="ARBA" id="ARBA00004141"/>
    </source>
</evidence>
<sequence>SFDGQTRDDHTVASPPRSATRPGASPLSPISNSALSEAASVEDNQDEDEDSFAVEDIASEDEEDDEEPPPTSRPLYTSKSYSHLPQHTATALFPPFYNRPPTPLPPSPSLTSLLRPAFSRPTSRPTTPDSSDVEGYTRAGSHTTGTSTPTNLASSARHAPTVPRASPKVPTYEYYGFALYLGSSAAFLMYILWAYVPAPMLHQMGIHYYPNRWWALAVPCWLVVLVIYIYVALASYNTRYLTLPLSSCENLVDECAQIAVVDRMTGQIARDPVLVTDKLHDKDKEKVIHADCRSWSEMPVARKKLVTAASFVDKLSHQLPTMKSVVALSALSMLAGAEAAETVLGAYIFHRHGDRTPKALAPTNLTTLGYEQVYTSGQYYRSRYLSGDSKIRGINEDEVKLSQLQVQAPVDNVLQNSAMGFLQGLYPPVQTVSTLANGQSVQAPMDGYQLIPVNTIETGSGSEDSGWLQDASSCQNAKTSSNSYFDSADYKNLASSTGDFYTSLIPSINGVMADDQVTFKNAYVVYDTIHVAEIHNSSIPNNDTLTNTTLHQIATLANAHEWGLAYNASDNMRAVAGMQLAGEVLSYMNNIISSSGAKKFGIQFGAYATFMSFFGLADLPKVSDDFTGVVDYASSMVFELFTNANVDSGFPSGDDLQVRFLFHNGTASNASEPAVYPLFGGSDNAVSWSTFQDKIKEFAISSTEEWCGKCGNTAGSCAAFVNNGDASASQQSGGSGSDISPAIGGVIGAFVTLAVVLGSLALLMLVGGFRLVSKKSLQRGVAGASVEPKA</sequence>
<accession>A0A8H7AXX8</accession>
<evidence type="ECO:0000256" key="4">
    <source>
        <dbReference type="ARBA" id="ARBA00023136"/>
    </source>
</evidence>
<evidence type="ECO:0000313" key="8">
    <source>
        <dbReference type="EMBL" id="KAF7672635.1"/>
    </source>
</evidence>
<dbReference type="PANTHER" id="PTHR46346">
    <property type="entry name" value="PHOSPHATIDYLINOSITOL N-ACETYLGLUCOSAMINYLTRANSFERASE SUBUNIT P"/>
    <property type="match status" value="1"/>
</dbReference>
<keyword evidence="3 6" id="KW-1133">Transmembrane helix</keyword>
<evidence type="ECO:0000256" key="6">
    <source>
        <dbReference type="SAM" id="Phobius"/>
    </source>
</evidence>
<dbReference type="GO" id="GO:0016020">
    <property type="term" value="C:membrane"/>
    <property type="evidence" value="ECO:0007669"/>
    <property type="project" value="UniProtKB-SubCell"/>
</dbReference>
<feature type="transmembrane region" description="Helical" evidence="6">
    <location>
        <begin position="742"/>
        <end position="769"/>
    </location>
</feature>
<proteinExistence type="predicted"/>
<feature type="compositionally biased region" description="Polar residues" evidence="5">
    <location>
        <begin position="140"/>
        <end position="154"/>
    </location>
</feature>
<dbReference type="AlphaFoldDB" id="A0A8H7AXX8"/>
<comment type="subcellular location">
    <subcellularLocation>
        <location evidence="1">Membrane</location>
        <topology evidence="1">Multi-pass membrane protein</topology>
    </subcellularLocation>
</comment>
<dbReference type="GO" id="GO:0005783">
    <property type="term" value="C:endoplasmic reticulum"/>
    <property type="evidence" value="ECO:0007669"/>
    <property type="project" value="TreeGrafter"/>
</dbReference>
<feature type="transmembrane region" description="Helical" evidence="6">
    <location>
        <begin position="213"/>
        <end position="233"/>
    </location>
</feature>
<dbReference type="RefSeq" id="XP_038782985.1">
    <property type="nucleotide sequence ID" value="XM_038934183.1"/>
</dbReference>
<gene>
    <name evidence="8" type="ORF">GT037_009136</name>
</gene>
<dbReference type="Proteomes" id="UP000596902">
    <property type="component" value="Unassembled WGS sequence"/>
</dbReference>
<feature type="compositionally biased region" description="Acidic residues" evidence="5">
    <location>
        <begin position="43"/>
        <end position="68"/>
    </location>
</feature>
<keyword evidence="4 6" id="KW-0472">Membrane</keyword>
<evidence type="ECO:0000256" key="5">
    <source>
        <dbReference type="SAM" id="MobiDB-lite"/>
    </source>
</evidence>
<feature type="compositionally biased region" description="Basic and acidic residues" evidence="5">
    <location>
        <begin position="1"/>
        <end position="11"/>
    </location>
</feature>
<dbReference type="Pfam" id="PF08510">
    <property type="entry name" value="PIG-P"/>
    <property type="match status" value="1"/>
</dbReference>
<feature type="region of interest" description="Disordered" evidence="5">
    <location>
        <begin position="1"/>
        <end position="79"/>
    </location>
</feature>
<comment type="caution">
    <text evidence="8">The sequence shown here is derived from an EMBL/GenBank/DDBJ whole genome shotgun (WGS) entry which is preliminary data.</text>
</comment>
<feature type="transmembrane region" description="Helical" evidence="6">
    <location>
        <begin position="174"/>
        <end position="193"/>
    </location>
</feature>
<dbReference type="InterPro" id="IPR029033">
    <property type="entry name" value="His_PPase_superfam"/>
</dbReference>
<feature type="non-terminal residue" evidence="8">
    <location>
        <position position="1"/>
    </location>
</feature>
<dbReference type="PANTHER" id="PTHR46346:SF1">
    <property type="entry name" value="PHOSPHATIDYLINOSITOL N-ACETYLGLUCOSAMINYLTRANSFERASE SUBUNIT P"/>
    <property type="match status" value="1"/>
</dbReference>
<dbReference type="InterPro" id="IPR013717">
    <property type="entry name" value="PIG-P"/>
</dbReference>
<feature type="compositionally biased region" description="Polar residues" evidence="5">
    <location>
        <begin position="120"/>
        <end position="130"/>
    </location>
</feature>
<keyword evidence="2 6" id="KW-0812">Transmembrane</keyword>
<dbReference type="EMBL" id="JAAABM010000015">
    <property type="protein sequence ID" value="KAF7672635.1"/>
    <property type="molecule type" value="Genomic_DNA"/>
</dbReference>
<feature type="transmembrane region" description="Helical" evidence="6">
    <location>
        <begin position="325"/>
        <end position="349"/>
    </location>
</feature>
<evidence type="ECO:0000256" key="3">
    <source>
        <dbReference type="ARBA" id="ARBA00022989"/>
    </source>
</evidence>
<evidence type="ECO:0000313" key="9">
    <source>
        <dbReference type="Proteomes" id="UP000596902"/>
    </source>
</evidence>
<organism evidence="8 9">
    <name type="scientific">Alternaria burnsii</name>
    <dbReference type="NCBI Taxonomy" id="1187904"/>
    <lineage>
        <taxon>Eukaryota</taxon>
        <taxon>Fungi</taxon>
        <taxon>Dikarya</taxon>
        <taxon>Ascomycota</taxon>
        <taxon>Pezizomycotina</taxon>
        <taxon>Dothideomycetes</taxon>
        <taxon>Pleosporomycetidae</taxon>
        <taxon>Pleosporales</taxon>
        <taxon>Pleosporineae</taxon>
        <taxon>Pleosporaceae</taxon>
        <taxon>Alternaria</taxon>
        <taxon>Alternaria sect. Alternaria</taxon>
    </lineage>
</organism>
<evidence type="ECO:0000259" key="7">
    <source>
        <dbReference type="Pfam" id="PF08510"/>
    </source>
</evidence>
<dbReference type="SUPFAM" id="SSF53254">
    <property type="entry name" value="Phosphoglycerate mutase-like"/>
    <property type="match status" value="1"/>
</dbReference>
<dbReference type="InterPro" id="IPR000560">
    <property type="entry name" value="His_Pase_clade-2"/>
</dbReference>
<dbReference type="GeneID" id="62207361"/>
<name>A0A8H7AXX8_9PLEO</name>
<dbReference type="Pfam" id="PF00328">
    <property type="entry name" value="His_Phos_2"/>
    <property type="match status" value="1"/>
</dbReference>
<reference evidence="8" key="1">
    <citation type="submission" date="2020-01" db="EMBL/GenBank/DDBJ databases">
        <authorList>
            <person name="Feng Z.H.Z."/>
        </authorList>
    </citation>
    <scope>NUCLEOTIDE SEQUENCE</scope>
    <source>
        <strain evidence="8">CBS107.38</strain>
    </source>
</reference>
<dbReference type="Gene3D" id="3.40.50.1240">
    <property type="entry name" value="Phosphoglycerate mutase-like"/>
    <property type="match status" value="1"/>
</dbReference>
<keyword evidence="9" id="KW-1185">Reference proteome</keyword>
<evidence type="ECO:0000256" key="2">
    <source>
        <dbReference type="ARBA" id="ARBA00022692"/>
    </source>
</evidence>
<dbReference type="CDD" id="cd07061">
    <property type="entry name" value="HP_HAP_like"/>
    <property type="match status" value="1"/>
</dbReference>
<feature type="domain" description="PIG-P" evidence="7">
    <location>
        <begin position="171"/>
        <end position="299"/>
    </location>
</feature>
<dbReference type="GO" id="GO:0006506">
    <property type="term" value="P:GPI anchor biosynthetic process"/>
    <property type="evidence" value="ECO:0007669"/>
    <property type="project" value="TreeGrafter"/>
</dbReference>
<protein>
    <submittedName>
        <fullName evidence="8">Acyl-dehydrogenase</fullName>
    </submittedName>
</protein>
<feature type="region of interest" description="Disordered" evidence="5">
    <location>
        <begin position="92"/>
        <end position="164"/>
    </location>
</feature>
<reference evidence="8" key="2">
    <citation type="submission" date="2020-08" db="EMBL/GenBank/DDBJ databases">
        <title>Draft Genome Sequence of Cumin Blight Pathogen Alternaria burnsii.</title>
        <authorList>
            <person name="Feng Z."/>
        </authorList>
    </citation>
    <scope>NUCLEOTIDE SEQUENCE</scope>
    <source>
        <strain evidence="8">CBS107.38</strain>
    </source>
</reference>
<dbReference type="InterPro" id="IPR052263">
    <property type="entry name" value="GPI_Anchor_Biosynth"/>
</dbReference>